<dbReference type="EMBL" id="JAGKQH010000013">
    <property type="protein sequence ID" value="KAG6583307.1"/>
    <property type="molecule type" value="Genomic_DNA"/>
</dbReference>
<dbReference type="GO" id="GO:0006351">
    <property type="term" value="P:DNA-templated transcription"/>
    <property type="evidence" value="ECO:0007669"/>
    <property type="project" value="InterPro"/>
</dbReference>
<proteinExistence type="predicted"/>
<dbReference type="AlphaFoldDB" id="A0AAV6MLM6"/>
<keyword evidence="3" id="KW-1185">Reference proteome</keyword>
<dbReference type="PANTHER" id="PTHR12856">
    <property type="entry name" value="TRANSCRIPTION INITIATION FACTOR IIH-RELATED"/>
    <property type="match status" value="1"/>
</dbReference>
<dbReference type="GO" id="GO:0000439">
    <property type="term" value="C:transcription factor TFIIH core complex"/>
    <property type="evidence" value="ECO:0007669"/>
    <property type="project" value="InterPro"/>
</dbReference>
<evidence type="ECO:0000259" key="1">
    <source>
        <dbReference type="PROSITE" id="PS50858"/>
    </source>
</evidence>
<dbReference type="GO" id="GO:0006289">
    <property type="term" value="P:nucleotide-excision repair"/>
    <property type="evidence" value="ECO:0007669"/>
    <property type="project" value="InterPro"/>
</dbReference>
<dbReference type="InterPro" id="IPR005607">
    <property type="entry name" value="BSD_dom"/>
</dbReference>
<sequence>KPSLFLFRRKFSREAYVTMISILAQERLLGAALGSVFAGVVVFEQRKSIYNSISKNYPPTTQSPMRKPVLAKKYGPEFSHLWNSAVDQTFGPVIQALSSRGWLRLERKNCSFLGFKIFALKPAVHQAFLNHVPNKMSEKDFWTKYFRAEYLHSTKNSIAAAAEAAEDEELALFLKDDEILAAETRKKIRRVDPTLDLEADLGDDYTHLPDHGIFRDGGKEITESHNEQCRRTLSQDLNRQGAVVLEGRTIG</sequence>
<dbReference type="InterPro" id="IPR027079">
    <property type="entry name" value="Tfb1/GTF2H1"/>
</dbReference>
<feature type="domain" description="BSD" evidence="1">
    <location>
        <begin position="117"/>
        <end position="153"/>
    </location>
</feature>
<feature type="non-terminal residue" evidence="2">
    <location>
        <position position="1"/>
    </location>
</feature>
<evidence type="ECO:0000313" key="3">
    <source>
        <dbReference type="Proteomes" id="UP000685013"/>
    </source>
</evidence>
<dbReference type="PROSITE" id="PS50858">
    <property type="entry name" value="BSD"/>
    <property type="match status" value="1"/>
</dbReference>
<organism evidence="2 3">
    <name type="scientific">Cucurbita argyrosperma subsp. sororia</name>
    <dbReference type="NCBI Taxonomy" id="37648"/>
    <lineage>
        <taxon>Eukaryota</taxon>
        <taxon>Viridiplantae</taxon>
        <taxon>Streptophyta</taxon>
        <taxon>Embryophyta</taxon>
        <taxon>Tracheophyta</taxon>
        <taxon>Spermatophyta</taxon>
        <taxon>Magnoliopsida</taxon>
        <taxon>eudicotyledons</taxon>
        <taxon>Gunneridae</taxon>
        <taxon>Pentapetalae</taxon>
        <taxon>rosids</taxon>
        <taxon>fabids</taxon>
        <taxon>Cucurbitales</taxon>
        <taxon>Cucurbitaceae</taxon>
        <taxon>Cucurbiteae</taxon>
        <taxon>Cucurbita</taxon>
    </lineage>
</organism>
<accession>A0AAV6MLM6</accession>
<protein>
    <submittedName>
        <fullName evidence="2">General transcription and DNA repair factor IIH subunit TFB1-1</fullName>
    </submittedName>
</protein>
<gene>
    <name evidence="2" type="primary">TFB1-1</name>
    <name evidence="2" type="ORF">SDJN03_19239</name>
</gene>
<evidence type="ECO:0000313" key="2">
    <source>
        <dbReference type="EMBL" id="KAG6583307.1"/>
    </source>
</evidence>
<dbReference type="Proteomes" id="UP000685013">
    <property type="component" value="Chromosome 13"/>
</dbReference>
<reference evidence="2 3" key="1">
    <citation type="journal article" date="2021" name="Hortic Res">
        <title>The domestication of Cucurbita argyrosperma as revealed by the genome of its wild relative.</title>
        <authorList>
            <person name="Barrera-Redondo J."/>
            <person name="Sanchez-de la Vega G."/>
            <person name="Aguirre-Liguori J.A."/>
            <person name="Castellanos-Morales G."/>
            <person name="Gutierrez-Guerrero Y.T."/>
            <person name="Aguirre-Dugua X."/>
            <person name="Aguirre-Planter E."/>
            <person name="Tenaillon M.I."/>
            <person name="Lira-Saade R."/>
            <person name="Eguiarte L.E."/>
        </authorList>
    </citation>
    <scope>NUCLEOTIDE SEQUENCE [LARGE SCALE GENOMIC DNA]</scope>
    <source>
        <strain evidence="2">JBR-2021</strain>
    </source>
</reference>
<name>A0AAV6MLM6_9ROSI</name>
<dbReference type="SMART" id="SM00751">
    <property type="entry name" value="BSD"/>
    <property type="match status" value="1"/>
</dbReference>
<dbReference type="Pfam" id="PF03909">
    <property type="entry name" value="BSD"/>
    <property type="match status" value="1"/>
</dbReference>
<comment type="caution">
    <text evidence="2">The sequence shown here is derived from an EMBL/GenBank/DDBJ whole genome shotgun (WGS) entry which is preliminary data.</text>
</comment>